<reference evidence="2" key="1">
    <citation type="journal article" date="2023" name="G3 (Bethesda)">
        <title>Genome assembly and association tests identify interacting loci associated with vigor, precocity, and sex in interspecific pistachio rootstocks.</title>
        <authorList>
            <person name="Palmer W."/>
            <person name="Jacygrad E."/>
            <person name="Sagayaradj S."/>
            <person name="Cavanaugh K."/>
            <person name="Han R."/>
            <person name="Bertier L."/>
            <person name="Beede B."/>
            <person name="Kafkas S."/>
            <person name="Golino D."/>
            <person name="Preece J."/>
            <person name="Michelmore R."/>
        </authorList>
    </citation>
    <scope>NUCLEOTIDE SEQUENCE [LARGE SCALE GENOMIC DNA]</scope>
</reference>
<organism evidence="1 2">
    <name type="scientific">Pistacia integerrima</name>
    <dbReference type="NCBI Taxonomy" id="434235"/>
    <lineage>
        <taxon>Eukaryota</taxon>
        <taxon>Viridiplantae</taxon>
        <taxon>Streptophyta</taxon>
        <taxon>Embryophyta</taxon>
        <taxon>Tracheophyta</taxon>
        <taxon>Spermatophyta</taxon>
        <taxon>Magnoliopsida</taxon>
        <taxon>eudicotyledons</taxon>
        <taxon>Gunneridae</taxon>
        <taxon>Pentapetalae</taxon>
        <taxon>rosids</taxon>
        <taxon>malvids</taxon>
        <taxon>Sapindales</taxon>
        <taxon>Anacardiaceae</taxon>
        <taxon>Pistacia</taxon>
    </lineage>
</organism>
<comment type="caution">
    <text evidence="1">The sequence shown here is derived from an EMBL/GenBank/DDBJ whole genome shotgun (WGS) entry which is preliminary data.</text>
</comment>
<accession>A0ACC0YTI3</accession>
<dbReference type="EMBL" id="CM047740">
    <property type="protein sequence ID" value="KAJ0040709.1"/>
    <property type="molecule type" value="Genomic_DNA"/>
</dbReference>
<name>A0ACC0YTI3_9ROSI</name>
<evidence type="ECO:0000313" key="2">
    <source>
        <dbReference type="Proteomes" id="UP001163603"/>
    </source>
</evidence>
<proteinExistence type="predicted"/>
<keyword evidence="2" id="KW-1185">Reference proteome</keyword>
<protein>
    <submittedName>
        <fullName evidence="1">Uncharacterized protein</fullName>
    </submittedName>
</protein>
<gene>
    <name evidence="1" type="ORF">Pint_28005</name>
</gene>
<dbReference type="Proteomes" id="UP001163603">
    <property type="component" value="Chromosome 5"/>
</dbReference>
<evidence type="ECO:0000313" key="1">
    <source>
        <dbReference type="EMBL" id="KAJ0040709.1"/>
    </source>
</evidence>
<sequence>MLLMAHVDFNDDKRKGAWFLDSGCSNHMSGNKEWFTNIDDQCCHSVKLGNDTKMAVIGRGNVKFHVNGITQVITDVYYVPKLKNNLLSIGQLQEKGAAILIKDGVCGVYHPRKGLIMQTPMSTNRMFVILVTKMPTISTCFQTVFEDNTHLWHCHYGHLSFKGLKTLQQKEMVKGLPAMTLPSKLCKDCMVSKQHRKPIPKKSLWQATHKLQLVHSDLCGPITPTSSNGKRYVITFIDDYSRKMWISFLSEKS</sequence>